<sequence>MEKRLFTSECVTCGHPDKVADAISDAILDACLAQDPDSRVACETMVTTNFCLICGEITTRAQVDYPAVARQVIREIGYVYPECGFDADTVEIQCRVHTQSADIALGTNDQVGGAGDQGMMFGGACTQTKELMPLPAAMARALANRLTACIRSNDLLRPDGKTQVTAEYDENNQVVGIEAVVVSVMHSADFEIQELRKYIREGVIAPVLAQYGFSLEQVPHIHINPTGNFVIGGPDGDTGLTGRKIIVDTYGG</sequence>
<keyword evidence="9" id="KW-0547">Nucleotide-binding</keyword>
<dbReference type="AlphaFoldDB" id="A0A9D1CMH0"/>
<keyword evidence="6" id="KW-0554">One-carbon metabolism</keyword>
<keyword evidence="10" id="KW-0067">ATP-binding</keyword>
<feature type="domain" description="S-adenosylmethionine synthetase C-terminal" evidence="17">
    <location>
        <begin position="231"/>
        <end position="252"/>
    </location>
</feature>
<evidence type="ECO:0000313" key="18">
    <source>
        <dbReference type="EMBL" id="HIQ67294.1"/>
    </source>
</evidence>
<comment type="cofactor">
    <cofactor evidence="1">
        <name>Mg(2+)</name>
        <dbReference type="ChEBI" id="CHEBI:18420"/>
    </cofactor>
</comment>
<dbReference type="PROSITE" id="PS00376">
    <property type="entry name" value="ADOMET_SYNTHASE_1"/>
    <property type="match status" value="1"/>
</dbReference>
<evidence type="ECO:0000256" key="1">
    <source>
        <dbReference type="ARBA" id="ARBA00001946"/>
    </source>
</evidence>
<evidence type="ECO:0000256" key="3">
    <source>
        <dbReference type="ARBA" id="ARBA00005224"/>
    </source>
</evidence>
<comment type="pathway">
    <text evidence="3">Amino-acid biosynthesis; S-adenosyl-L-methionine biosynthesis; S-adenosyl-L-methionine from L-methionine: step 1/1.</text>
</comment>
<dbReference type="GO" id="GO:0004478">
    <property type="term" value="F:methionine adenosyltransferase activity"/>
    <property type="evidence" value="ECO:0007669"/>
    <property type="project" value="UniProtKB-UniRule"/>
</dbReference>
<evidence type="ECO:0000256" key="11">
    <source>
        <dbReference type="ARBA" id="ARBA00022842"/>
    </source>
</evidence>
<dbReference type="InterPro" id="IPR022636">
    <property type="entry name" value="S-AdoMet_synthetase_sfam"/>
</dbReference>
<dbReference type="Pfam" id="PF00438">
    <property type="entry name" value="S-AdoMet_synt_N"/>
    <property type="match status" value="1"/>
</dbReference>
<keyword evidence="12" id="KW-0630">Potassium</keyword>
<dbReference type="GO" id="GO:0006556">
    <property type="term" value="P:S-adenosylmethionine biosynthetic process"/>
    <property type="evidence" value="ECO:0007669"/>
    <property type="project" value="UniProtKB-UniRule"/>
</dbReference>
<dbReference type="PANTHER" id="PTHR11964">
    <property type="entry name" value="S-ADENOSYLMETHIONINE SYNTHETASE"/>
    <property type="match status" value="1"/>
</dbReference>
<feature type="non-terminal residue" evidence="18">
    <location>
        <position position="252"/>
    </location>
</feature>
<dbReference type="Pfam" id="PF02773">
    <property type="entry name" value="S-AdoMet_synt_C"/>
    <property type="match status" value="1"/>
</dbReference>
<evidence type="ECO:0000256" key="8">
    <source>
        <dbReference type="ARBA" id="ARBA00022723"/>
    </source>
</evidence>
<feature type="domain" description="S-adenosylmethionine synthetase central" evidence="16">
    <location>
        <begin position="113"/>
        <end position="229"/>
    </location>
</feature>
<evidence type="ECO:0000256" key="12">
    <source>
        <dbReference type="ARBA" id="ARBA00022958"/>
    </source>
</evidence>
<evidence type="ECO:0000256" key="9">
    <source>
        <dbReference type="ARBA" id="ARBA00022741"/>
    </source>
</evidence>
<dbReference type="InterPro" id="IPR022629">
    <property type="entry name" value="S-AdoMet_synt_central"/>
</dbReference>
<reference evidence="18" key="2">
    <citation type="journal article" date="2021" name="PeerJ">
        <title>Extensive microbial diversity within the chicken gut microbiome revealed by metagenomics and culture.</title>
        <authorList>
            <person name="Gilroy R."/>
            <person name="Ravi A."/>
            <person name="Getino M."/>
            <person name="Pursley I."/>
            <person name="Horton D.L."/>
            <person name="Alikhan N.F."/>
            <person name="Baker D."/>
            <person name="Gharbi K."/>
            <person name="Hall N."/>
            <person name="Watson M."/>
            <person name="Adriaenssens E.M."/>
            <person name="Foster-Nyarko E."/>
            <person name="Jarju S."/>
            <person name="Secka A."/>
            <person name="Antonio M."/>
            <person name="Oren A."/>
            <person name="Chaudhuri R.R."/>
            <person name="La Ragione R."/>
            <person name="Hildebrand F."/>
            <person name="Pallen M.J."/>
        </authorList>
    </citation>
    <scope>NUCLEOTIDE SEQUENCE</scope>
    <source>
        <strain evidence="18">13361</strain>
    </source>
</reference>
<accession>A0A9D1CMH0</accession>
<dbReference type="SUPFAM" id="SSF55973">
    <property type="entry name" value="S-adenosylmethionine synthetase"/>
    <property type="match status" value="3"/>
</dbReference>
<evidence type="ECO:0000256" key="5">
    <source>
        <dbReference type="ARBA" id="ARBA00012828"/>
    </source>
</evidence>
<evidence type="ECO:0000256" key="6">
    <source>
        <dbReference type="ARBA" id="ARBA00022563"/>
    </source>
</evidence>
<evidence type="ECO:0000256" key="4">
    <source>
        <dbReference type="ARBA" id="ARBA00009685"/>
    </source>
</evidence>
<dbReference type="Gene3D" id="3.30.300.10">
    <property type="match status" value="3"/>
</dbReference>
<evidence type="ECO:0000259" key="17">
    <source>
        <dbReference type="Pfam" id="PF02773"/>
    </source>
</evidence>
<dbReference type="GO" id="GO:0046872">
    <property type="term" value="F:metal ion binding"/>
    <property type="evidence" value="ECO:0007669"/>
    <property type="project" value="UniProtKB-KW"/>
</dbReference>
<comment type="cofactor">
    <cofactor evidence="2">
        <name>K(+)</name>
        <dbReference type="ChEBI" id="CHEBI:29103"/>
    </cofactor>
</comment>
<name>A0A9D1CMH0_9FIRM</name>
<evidence type="ECO:0000259" key="15">
    <source>
        <dbReference type="Pfam" id="PF00438"/>
    </source>
</evidence>
<dbReference type="InterPro" id="IPR022630">
    <property type="entry name" value="S-AdoMet_synt_C"/>
</dbReference>
<dbReference type="InterPro" id="IPR022631">
    <property type="entry name" value="ADOMET_SYNTHASE_CS"/>
</dbReference>
<feature type="domain" description="S-adenosylmethionine synthetase N-terminal" evidence="15">
    <location>
        <begin position="4"/>
        <end position="101"/>
    </location>
</feature>
<evidence type="ECO:0000256" key="10">
    <source>
        <dbReference type="ARBA" id="ARBA00022840"/>
    </source>
</evidence>
<evidence type="ECO:0000256" key="2">
    <source>
        <dbReference type="ARBA" id="ARBA00001958"/>
    </source>
</evidence>
<dbReference type="EC" id="2.5.1.6" evidence="5 13"/>
<comment type="caution">
    <text evidence="18">The sequence shown here is derived from an EMBL/GenBank/DDBJ whole genome shotgun (WGS) entry which is preliminary data.</text>
</comment>
<dbReference type="Pfam" id="PF02772">
    <property type="entry name" value="S-AdoMet_synt_M"/>
    <property type="match status" value="1"/>
</dbReference>
<keyword evidence="8" id="KW-0479">Metal-binding</keyword>
<dbReference type="InterPro" id="IPR002133">
    <property type="entry name" value="S-AdoMet_synthetase"/>
</dbReference>
<evidence type="ECO:0000256" key="14">
    <source>
        <dbReference type="RuleBase" id="RU004462"/>
    </source>
</evidence>
<evidence type="ECO:0000256" key="13">
    <source>
        <dbReference type="NCBIfam" id="TIGR01034"/>
    </source>
</evidence>
<evidence type="ECO:0000256" key="7">
    <source>
        <dbReference type="ARBA" id="ARBA00022679"/>
    </source>
</evidence>
<dbReference type="GO" id="GO:0006730">
    <property type="term" value="P:one-carbon metabolic process"/>
    <property type="evidence" value="ECO:0007669"/>
    <property type="project" value="UniProtKB-KW"/>
</dbReference>
<dbReference type="EMBL" id="DVFK01000026">
    <property type="protein sequence ID" value="HIQ67294.1"/>
    <property type="molecule type" value="Genomic_DNA"/>
</dbReference>
<protein>
    <recommendedName>
        <fullName evidence="5 13">Methionine adenosyltransferase</fullName>
        <ecNumber evidence="5 13">2.5.1.6</ecNumber>
    </recommendedName>
</protein>
<proteinExistence type="inferred from homology"/>
<keyword evidence="11" id="KW-0460">Magnesium</keyword>
<dbReference type="Proteomes" id="UP000886796">
    <property type="component" value="Unassembled WGS sequence"/>
</dbReference>
<evidence type="ECO:0000313" key="19">
    <source>
        <dbReference type="Proteomes" id="UP000886796"/>
    </source>
</evidence>
<reference evidence="18" key="1">
    <citation type="submission" date="2020-10" db="EMBL/GenBank/DDBJ databases">
        <authorList>
            <person name="Gilroy R."/>
        </authorList>
    </citation>
    <scope>NUCLEOTIDE SEQUENCE</scope>
    <source>
        <strain evidence="18">13361</strain>
    </source>
</reference>
<evidence type="ECO:0000259" key="16">
    <source>
        <dbReference type="Pfam" id="PF02772"/>
    </source>
</evidence>
<dbReference type="GO" id="GO:0005524">
    <property type="term" value="F:ATP binding"/>
    <property type="evidence" value="ECO:0007669"/>
    <property type="project" value="UniProtKB-KW"/>
</dbReference>
<gene>
    <name evidence="18" type="primary">metK</name>
    <name evidence="18" type="ORF">IAB74_02130</name>
</gene>
<dbReference type="NCBIfam" id="TIGR01034">
    <property type="entry name" value="metK"/>
    <property type="match status" value="1"/>
</dbReference>
<dbReference type="InterPro" id="IPR022628">
    <property type="entry name" value="S-AdoMet_synt_N"/>
</dbReference>
<keyword evidence="7 18" id="KW-0808">Transferase</keyword>
<comment type="similarity">
    <text evidence="4 14">Belongs to the AdoMet synthase family.</text>
</comment>
<organism evidence="18 19">
    <name type="scientific">Candidatus Faecousia excrementigallinarum</name>
    <dbReference type="NCBI Taxonomy" id="2840806"/>
    <lineage>
        <taxon>Bacteria</taxon>
        <taxon>Bacillati</taxon>
        <taxon>Bacillota</taxon>
        <taxon>Clostridia</taxon>
        <taxon>Eubacteriales</taxon>
        <taxon>Oscillospiraceae</taxon>
        <taxon>Faecousia</taxon>
    </lineage>
</organism>